<evidence type="ECO:0000259" key="7">
    <source>
        <dbReference type="Pfam" id="PF08340"/>
    </source>
</evidence>
<comment type="caution">
    <text evidence="8">The sequence shown here is derived from an EMBL/GenBank/DDBJ whole genome shotgun (WGS) entry which is preliminary data.</text>
</comment>
<evidence type="ECO:0000256" key="1">
    <source>
        <dbReference type="ARBA" id="ARBA00001968"/>
    </source>
</evidence>
<accession>A0A1T2CPY1</accession>
<dbReference type="GO" id="GO:0016787">
    <property type="term" value="F:hydrolase activity"/>
    <property type="evidence" value="ECO:0007669"/>
    <property type="project" value="UniProtKB-KW"/>
</dbReference>
<feature type="domain" description="Endoribonuclease YicC-like N-terminal" evidence="6">
    <location>
        <begin position="3"/>
        <end position="154"/>
    </location>
</feature>
<sequence>MTKSMTAFARGERQADAGELVWEIRSVNHRYLELFIRMPDELRAFETSVREQVNKRLNRGKIEAILRFKASESNAQGINLNEELLVQMKKALHQISIHISDSKSPTSIDILRWPGVVVPPSRDPEQLQQEVMSLLDETLTQLVETREREGGKLAQMIIERTAGCRQQVQLARERMPVVIEALRTKLHDRLAEIMEEVDSERVEQEIVIAAQKLDVDEEMDRLLTHLDEIDRVLTTGKPIGRRLDFLMQELNREANTLASKSSDKEMTAVAVELKVLIEQMREQIQNIE</sequence>
<dbReference type="PANTHER" id="PTHR30636:SF3">
    <property type="entry name" value="UPF0701 PROTEIN YICC"/>
    <property type="match status" value="1"/>
</dbReference>
<comment type="cofactor">
    <cofactor evidence="1">
        <name>a divalent metal cation</name>
        <dbReference type="ChEBI" id="CHEBI:60240"/>
    </cofactor>
</comment>
<comment type="similarity">
    <text evidence="5">Belongs to the YicC/YloC family.</text>
</comment>
<evidence type="ECO:0000313" key="8">
    <source>
        <dbReference type="EMBL" id="OOY34123.1"/>
    </source>
</evidence>
<protein>
    <submittedName>
        <fullName evidence="8">YicC family protein</fullName>
    </submittedName>
</protein>
<dbReference type="InterPro" id="IPR005229">
    <property type="entry name" value="YicC/YloC-like"/>
</dbReference>
<reference evidence="8 9" key="1">
    <citation type="submission" date="2016-11" db="EMBL/GenBank/DDBJ databases">
        <title>Mixed transmission modes and dynamic genome evolution in an obligate animal-bacterial symbiosis.</title>
        <authorList>
            <person name="Russell S.L."/>
            <person name="Corbett-Detig R.B."/>
            <person name="Cavanaugh C.M."/>
        </authorList>
    </citation>
    <scope>NUCLEOTIDE SEQUENCE [LARGE SCALE GENOMIC DNA]</scope>
    <source>
        <strain evidence="8">MA-KB16</strain>
    </source>
</reference>
<evidence type="ECO:0000313" key="9">
    <source>
        <dbReference type="Proteomes" id="UP000190962"/>
    </source>
</evidence>
<evidence type="ECO:0000256" key="4">
    <source>
        <dbReference type="ARBA" id="ARBA00022801"/>
    </source>
</evidence>
<dbReference type="NCBIfam" id="TIGR00255">
    <property type="entry name" value="YicC/YloC family endoribonuclease"/>
    <property type="match status" value="1"/>
</dbReference>
<dbReference type="RefSeq" id="WP_078453459.1">
    <property type="nucleotide sequence ID" value="NZ_MPNX01000021.1"/>
</dbReference>
<organism evidence="8 9">
    <name type="scientific">Solemya velum gill symbiont</name>
    <dbReference type="NCBI Taxonomy" id="2340"/>
    <lineage>
        <taxon>Bacteria</taxon>
        <taxon>Pseudomonadati</taxon>
        <taxon>Pseudomonadota</taxon>
        <taxon>Gammaproteobacteria</taxon>
        <taxon>sulfur-oxidizing symbionts</taxon>
    </lineage>
</organism>
<keyword evidence="3" id="KW-0255">Endonuclease</keyword>
<dbReference type="GO" id="GO:0004521">
    <property type="term" value="F:RNA endonuclease activity"/>
    <property type="evidence" value="ECO:0007669"/>
    <property type="project" value="InterPro"/>
</dbReference>
<dbReference type="EMBL" id="MPNX01000021">
    <property type="protein sequence ID" value="OOY34123.1"/>
    <property type="molecule type" value="Genomic_DNA"/>
</dbReference>
<evidence type="ECO:0000259" key="6">
    <source>
        <dbReference type="Pfam" id="PF03755"/>
    </source>
</evidence>
<dbReference type="Proteomes" id="UP000190962">
    <property type="component" value="Unassembled WGS sequence"/>
</dbReference>
<dbReference type="Pfam" id="PF03755">
    <property type="entry name" value="YicC-like_N"/>
    <property type="match status" value="1"/>
</dbReference>
<keyword evidence="4" id="KW-0378">Hydrolase</keyword>
<gene>
    <name evidence="8" type="ORF">BOV88_11505</name>
</gene>
<feature type="domain" description="Endoribonuclease YicC-like C-terminal" evidence="7">
    <location>
        <begin position="172"/>
        <end position="288"/>
    </location>
</feature>
<evidence type="ECO:0000256" key="3">
    <source>
        <dbReference type="ARBA" id="ARBA00022759"/>
    </source>
</evidence>
<dbReference type="AlphaFoldDB" id="A0A1T2CPY1"/>
<proteinExistence type="inferred from homology"/>
<dbReference type="InterPro" id="IPR013551">
    <property type="entry name" value="YicC-like_C"/>
</dbReference>
<keyword evidence="2" id="KW-0540">Nuclease</keyword>
<dbReference type="PANTHER" id="PTHR30636">
    <property type="entry name" value="UPF0701 PROTEIN YICC"/>
    <property type="match status" value="1"/>
</dbReference>
<dbReference type="Pfam" id="PF08340">
    <property type="entry name" value="YicC-like_C"/>
    <property type="match status" value="1"/>
</dbReference>
<evidence type="ECO:0000256" key="5">
    <source>
        <dbReference type="ARBA" id="ARBA00035648"/>
    </source>
</evidence>
<dbReference type="InterPro" id="IPR013527">
    <property type="entry name" value="YicC-like_N"/>
</dbReference>
<name>A0A1T2CPY1_SOVGS</name>
<evidence type="ECO:0000256" key="2">
    <source>
        <dbReference type="ARBA" id="ARBA00022722"/>
    </source>
</evidence>